<evidence type="ECO:0000256" key="1">
    <source>
        <dbReference type="ARBA" id="ARBA00023002"/>
    </source>
</evidence>
<protein>
    <recommendedName>
        <fullName evidence="3">NADP-dependent oxidoreductase domain-containing protein</fullName>
    </recommendedName>
</protein>
<dbReference type="PANTHER" id="PTHR43364:SF2">
    <property type="entry name" value="ARYL-ALCOHOL DEHYDROGENASE AAD10-RELATED"/>
    <property type="match status" value="1"/>
</dbReference>
<dbReference type="SUPFAM" id="SSF51430">
    <property type="entry name" value="NAD(P)-linked oxidoreductase"/>
    <property type="match status" value="1"/>
</dbReference>
<accession>A0AA38VBI3</accession>
<dbReference type="InterPro" id="IPR036812">
    <property type="entry name" value="NAD(P)_OxRdtase_dom_sf"/>
</dbReference>
<evidence type="ECO:0000256" key="2">
    <source>
        <dbReference type="ARBA" id="ARBA00038157"/>
    </source>
</evidence>
<dbReference type="Pfam" id="PF00248">
    <property type="entry name" value="Aldo_ket_red"/>
    <property type="match status" value="1"/>
</dbReference>
<dbReference type="InterPro" id="IPR023210">
    <property type="entry name" value="NADP_OxRdtase_dom"/>
</dbReference>
<dbReference type="EMBL" id="JANBVO010000058">
    <property type="protein sequence ID" value="KAJ9132343.1"/>
    <property type="molecule type" value="Genomic_DNA"/>
</dbReference>
<name>A0AA38VBI3_9PEZI</name>
<reference evidence="4" key="1">
    <citation type="submission" date="2022-07" db="EMBL/GenBank/DDBJ databases">
        <title>Fungi with potential for degradation of polypropylene.</title>
        <authorList>
            <person name="Gostincar C."/>
        </authorList>
    </citation>
    <scope>NUCLEOTIDE SEQUENCE</scope>
    <source>
        <strain evidence="4">EXF-13308</strain>
    </source>
</reference>
<dbReference type="GO" id="GO:0016491">
    <property type="term" value="F:oxidoreductase activity"/>
    <property type="evidence" value="ECO:0007669"/>
    <property type="project" value="UniProtKB-KW"/>
</dbReference>
<dbReference type="PANTHER" id="PTHR43364">
    <property type="entry name" value="NADH-SPECIFIC METHYLGLYOXAL REDUCTASE-RELATED"/>
    <property type="match status" value="1"/>
</dbReference>
<gene>
    <name evidence="4" type="ORF">NKR23_g11301</name>
</gene>
<dbReference type="AlphaFoldDB" id="A0AA38VBI3"/>
<keyword evidence="1" id="KW-0560">Oxidoreductase</keyword>
<dbReference type="Proteomes" id="UP001174694">
    <property type="component" value="Unassembled WGS sequence"/>
</dbReference>
<sequence>MDALHALVQQGKVMYLGISNAPAWVVSAANTYARDRGRTPFAVYQGPWNPLQRDVEREVLPMARRFGLAFMAYTPLAAGKLRAAGEVQAAKTRGEGHHVFRLGQTEQTEDEARASAALEEVGRELGGRSVAAVALAYLLAKAPYVFPVVGGRKTEQLADNITALDVRLSAEQVARIEAAKPFDEGFPASAAGVDPAVSGVLSIGLVASGKVDVVRAQKPIGYD</sequence>
<comment type="caution">
    <text evidence="4">The sequence shown here is derived from an EMBL/GenBank/DDBJ whole genome shotgun (WGS) entry which is preliminary data.</text>
</comment>
<organism evidence="4 5">
    <name type="scientific">Pleurostoma richardsiae</name>
    <dbReference type="NCBI Taxonomy" id="41990"/>
    <lineage>
        <taxon>Eukaryota</taxon>
        <taxon>Fungi</taxon>
        <taxon>Dikarya</taxon>
        <taxon>Ascomycota</taxon>
        <taxon>Pezizomycotina</taxon>
        <taxon>Sordariomycetes</taxon>
        <taxon>Sordariomycetidae</taxon>
        <taxon>Calosphaeriales</taxon>
        <taxon>Pleurostomataceae</taxon>
        <taxon>Pleurostoma</taxon>
    </lineage>
</organism>
<evidence type="ECO:0000313" key="4">
    <source>
        <dbReference type="EMBL" id="KAJ9132343.1"/>
    </source>
</evidence>
<keyword evidence="5" id="KW-1185">Reference proteome</keyword>
<dbReference type="Gene3D" id="3.20.20.100">
    <property type="entry name" value="NADP-dependent oxidoreductase domain"/>
    <property type="match status" value="1"/>
</dbReference>
<evidence type="ECO:0000313" key="5">
    <source>
        <dbReference type="Proteomes" id="UP001174694"/>
    </source>
</evidence>
<dbReference type="InterPro" id="IPR050523">
    <property type="entry name" value="AKR_Detox_Biosynth"/>
</dbReference>
<feature type="domain" description="NADP-dependent oxidoreductase" evidence="3">
    <location>
        <begin position="1"/>
        <end position="179"/>
    </location>
</feature>
<evidence type="ECO:0000259" key="3">
    <source>
        <dbReference type="Pfam" id="PF00248"/>
    </source>
</evidence>
<comment type="similarity">
    <text evidence="2">Belongs to the aldo/keto reductase family. Aldo/keto reductase 2 subfamily.</text>
</comment>
<proteinExistence type="inferred from homology"/>